<keyword evidence="1" id="KW-0472">Membrane</keyword>
<dbReference type="InterPro" id="IPR032508">
    <property type="entry name" value="FecR_C"/>
</dbReference>
<accession>A0A5K7SFW5</accession>
<keyword evidence="1" id="KW-0812">Transmembrane</keyword>
<dbReference type="Pfam" id="PF16344">
    <property type="entry name" value="FecR_C"/>
    <property type="match status" value="1"/>
</dbReference>
<gene>
    <name evidence="4" type="ORF">AQPE_4518</name>
</gene>
<organism evidence="4 5">
    <name type="scientific">Aquipluma nitroreducens</name>
    <dbReference type="NCBI Taxonomy" id="2010828"/>
    <lineage>
        <taxon>Bacteria</taxon>
        <taxon>Pseudomonadati</taxon>
        <taxon>Bacteroidota</taxon>
        <taxon>Bacteroidia</taxon>
        <taxon>Marinilabiliales</taxon>
        <taxon>Prolixibacteraceae</taxon>
        <taxon>Aquipluma</taxon>
    </lineage>
</organism>
<evidence type="ECO:0000313" key="4">
    <source>
        <dbReference type="EMBL" id="BBE20327.1"/>
    </source>
</evidence>
<dbReference type="EMBL" id="AP018694">
    <property type="protein sequence ID" value="BBE20327.1"/>
    <property type="molecule type" value="Genomic_DNA"/>
</dbReference>
<dbReference type="Gene3D" id="2.60.120.1440">
    <property type="match status" value="1"/>
</dbReference>
<evidence type="ECO:0000313" key="5">
    <source>
        <dbReference type="Proteomes" id="UP001193389"/>
    </source>
</evidence>
<dbReference type="PANTHER" id="PTHR30273">
    <property type="entry name" value="PERIPLASMIC SIGNAL SENSOR AND SIGMA FACTOR ACTIVATOR FECR-RELATED"/>
    <property type="match status" value="1"/>
</dbReference>
<feature type="domain" description="Protein FecR C-terminal" evidence="3">
    <location>
        <begin position="262"/>
        <end position="325"/>
    </location>
</feature>
<protein>
    <submittedName>
        <fullName evidence="4">Anti-sigma factor</fullName>
    </submittedName>
</protein>
<keyword evidence="5" id="KW-1185">Reference proteome</keyword>
<dbReference type="RefSeq" id="WP_318348487.1">
    <property type="nucleotide sequence ID" value="NZ_AP018694.1"/>
</dbReference>
<dbReference type="AlphaFoldDB" id="A0A5K7SFW5"/>
<dbReference type="KEGG" id="anf:AQPE_4518"/>
<dbReference type="Pfam" id="PF04773">
    <property type="entry name" value="FecR"/>
    <property type="match status" value="1"/>
</dbReference>
<feature type="transmembrane region" description="Helical" evidence="1">
    <location>
        <begin position="88"/>
        <end position="109"/>
    </location>
</feature>
<evidence type="ECO:0000259" key="2">
    <source>
        <dbReference type="Pfam" id="PF04773"/>
    </source>
</evidence>
<reference evidence="4" key="1">
    <citation type="journal article" date="2020" name="Int. J. Syst. Evol. Microbiol.">
        <title>Aquipluma nitroreducens gen. nov. sp. nov., a novel facultatively anaerobic bacterium isolated from a freshwater lake.</title>
        <authorList>
            <person name="Watanabe M."/>
            <person name="Kojima H."/>
            <person name="Fukui M."/>
        </authorList>
    </citation>
    <scope>NUCLEOTIDE SEQUENCE</scope>
    <source>
        <strain evidence="4">MeG22</strain>
    </source>
</reference>
<name>A0A5K7SFW5_9BACT</name>
<feature type="domain" description="FecR protein" evidence="2">
    <location>
        <begin position="125"/>
        <end position="219"/>
    </location>
</feature>
<dbReference type="InterPro" id="IPR012373">
    <property type="entry name" value="Ferrdict_sens_TM"/>
</dbReference>
<evidence type="ECO:0000256" key="1">
    <source>
        <dbReference type="SAM" id="Phobius"/>
    </source>
</evidence>
<proteinExistence type="predicted"/>
<dbReference type="Proteomes" id="UP001193389">
    <property type="component" value="Chromosome"/>
</dbReference>
<dbReference type="PIRSF" id="PIRSF018266">
    <property type="entry name" value="FecR"/>
    <property type="match status" value="1"/>
</dbReference>
<keyword evidence="1" id="KW-1133">Transmembrane helix</keyword>
<sequence>MNYHDIKKYLEGQTTTTESEQIRNWLINSENDVELRQILGEIWTHSEIRLKGQSPNFNRMLDQVHHQINNQQIQQHKPKTLSKSLYQAFSKVAAILVIPLLLLSVYFYFNPSNSSNQLASNTFREIYTKPGTRTQIDLPDGTRVWLNDGTIFRYPERFTGSKREVFVDGEAYFEVKSNPDNPFVVNNPMMNTVVTGTHFNLNAYSSDNYFEATLLEGKIHLENEKNKLVVKPGQQVQFDPMLENIIQKTVDPQDAAGWVDGKLIFKDERLGTAIKKLARWYNVEIILTDPEINNYLMTATIQDEKLDQSLKLIALALPVTFEFKKVNNLTEIQRIIYMTKR</sequence>
<dbReference type="Gene3D" id="3.55.50.30">
    <property type="match status" value="1"/>
</dbReference>
<dbReference type="PANTHER" id="PTHR30273:SF2">
    <property type="entry name" value="PROTEIN FECR"/>
    <property type="match status" value="1"/>
</dbReference>
<dbReference type="InterPro" id="IPR006860">
    <property type="entry name" value="FecR"/>
</dbReference>
<dbReference type="GO" id="GO:0016989">
    <property type="term" value="F:sigma factor antagonist activity"/>
    <property type="evidence" value="ECO:0007669"/>
    <property type="project" value="TreeGrafter"/>
</dbReference>
<evidence type="ECO:0000259" key="3">
    <source>
        <dbReference type="Pfam" id="PF16344"/>
    </source>
</evidence>